<name>A0ABT2PEP2_9MICO</name>
<dbReference type="InterPro" id="IPR002575">
    <property type="entry name" value="Aminoglycoside_PTrfase"/>
</dbReference>
<dbReference type="SUPFAM" id="SSF56112">
    <property type="entry name" value="Protein kinase-like (PK-like)"/>
    <property type="match status" value="1"/>
</dbReference>
<dbReference type="PANTHER" id="PTHR21310">
    <property type="entry name" value="AMINOGLYCOSIDE PHOSPHOTRANSFERASE-RELATED-RELATED"/>
    <property type="match status" value="1"/>
</dbReference>
<dbReference type="InterPro" id="IPR051678">
    <property type="entry name" value="AGP_Transferase"/>
</dbReference>
<accession>A0ABT2PEP2</accession>
<proteinExistence type="predicted"/>
<dbReference type="Pfam" id="PF01636">
    <property type="entry name" value="APH"/>
    <property type="match status" value="1"/>
</dbReference>
<dbReference type="Gene3D" id="3.90.1200.10">
    <property type="match status" value="1"/>
</dbReference>
<dbReference type="Gene3D" id="3.30.200.150">
    <property type="match status" value="1"/>
</dbReference>
<evidence type="ECO:0000313" key="2">
    <source>
        <dbReference type="EMBL" id="MCT9003049.1"/>
    </source>
</evidence>
<protein>
    <submittedName>
        <fullName evidence="2">Aminoglycoside phosphotransferase family protein</fullName>
    </submittedName>
</protein>
<gene>
    <name evidence="2" type="ORF">N4R40_11815</name>
</gene>
<evidence type="ECO:0000259" key="1">
    <source>
        <dbReference type="Pfam" id="PF01636"/>
    </source>
</evidence>
<dbReference type="Proteomes" id="UP001300496">
    <property type="component" value="Unassembled WGS sequence"/>
</dbReference>
<comment type="caution">
    <text evidence="2">The sequence shown here is derived from an EMBL/GenBank/DDBJ whole genome shotgun (WGS) entry which is preliminary data.</text>
</comment>
<dbReference type="RefSeq" id="WP_261607578.1">
    <property type="nucleotide sequence ID" value="NZ_JAODOR010000014.1"/>
</dbReference>
<keyword evidence="3" id="KW-1185">Reference proteome</keyword>
<evidence type="ECO:0000313" key="3">
    <source>
        <dbReference type="Proteomes" id="UP001300496"/>
    </source>
</evidence>
<organism evidence="2 3">
    <name type="scientific">Microbacterium memoriense</name>
    <dbReference type="NCBI Taxonomy" id="2978350"/>
    <lineage>
        <taxon>Bacteria</taxon>
        <taxon>Bacillati</taxon>
        <taxon>Actinomycetota</taxon>
        <taxon>Actinomycetes</taxon>
        <taxon>Micrococcales</taxon>
        <taxon>Microbacteriaceae</taxon>
        <taxon>Microbacterium</taxon>
    </lineage>
</organism>
<dbReference type="EMBL" id="JAODOR010000014">
    <property type="protein sequence ID" value="MCT9003049.1"/>
    <property type="molecule type" value="Genomic_DNA"/>
</dbReference>
<sequence>MAADATARRVLRALGREVEHPSPLGTGLASDAWRVRSGPAWWALRIARDRPGAGATYPMEHAVMAELARAGARVPRPVRGSWQLDGWTGPAFSVTTGLEGAPLAESDRLRAAPALAAFLRVLHAQPVSGFGAVQVDGGALRGEQSSMPAGLMAWARRPLWPLGHARLEDHAALADRPHLRERLQAHAPVVRAALESGTGVLVHPDLHEENILDAGGEIGVIDFGEALIAPAAWEFAAVGYFTDDATADATLSAYAADDAARVRLRADSTAIGLCFGVHRWAHDGDLSEERDAFNDTFLRRTLARM</sequence>
<reference evidence="2 3" key="1">
    <citation type="journal article" date="2024" name="Int. J. Syst. Evol. Microbiol.">
        <title>Microbacterium memoriense sp. nov., a member of the Actinomycetota from marine beach sediment of the north coast of Portugal.</title>
        <authorList>
            <person name="Santos J.D.N.D."/>
            <person name="Klimek D."/>
            <person name="Calusinska M."/>
            <person name="Lobo-da-Cunha A."/>
            <person name="Catita J."/>
            <person name="Goncalves H."/>
            <person name="Gonzalez I."/>
            <person name="Lage O.M."/>
        </authorList>
    </citation>
    <scope>NUCLEOTIDE SEQUENCE [LARGE SCALE GENOMIC DNA]</scope>
    <source>
        <strain evidence="2 3">PMIC_1C1B</strain>
    </source>
</reference>
<feature type="domain" description="Aminoglycoside phosphotransferase" evidence="1">
    <location>
        <begin position="23"/>
        <end position="263"/>
    </location>
</feature>
<dbReference type="InterPro" id="IPR011009">
    <property type="entry name" value="Kinase-like_dom_sf"/>
</dbReference>